<dbReference type="GO" id="GO:0090729">
    <property type="term" value="F:toxin activity"/>
    <property type="evidence" value="ECO:0007669"/>
    <property type="project" value="UniProtKB-KW"/>
</dbReference>
<accession>A0A067LC40</accession>
<evidence type="ECO:0000256" key="6">
    <source>
        <dbReference type="RuleBase" id="RU004915"/>
    </source>
</evidence>
<dbReference type="AlphaFoldDB" id="A0A067LC40"/>
<evidence type="ECO:0000256" key="3">
    <source>
        <dbReference type="ARBA" id="ARBA00022801"/>
    </source>
</evidence>
<dbReference type="InterPro" id="IPR017988">
    <property type="entry name" value="Ribosome_inactivat_prot_CS"/>
</dbReference>
<dbReference type="InterPro" id="IPR017989">
    <property type="entry name" value="Ribosome_inactivat_1/2"/>
</dbReference>
<dbReference type="Gene3D" id="3.40.420.10">
    <property type="entry name" value="Ricin (A subunit), domain 1"/>
    <property type="match status" value="1"/>
</dbReference>
<gene>
    <name evidence="8" type="ORF">JCGZ_15398</name>
</gene>
<evidence type="ECO:0000256" key="5">
    <source>
        <dbReference type="ARBA" id="ARBA00023193"/>
    </source>
</evidence>
<keyword evidence="2 6" id="KW-0800">Toxin</keyword>
<organism evidence="8 9">
    <name type="scientific">Jatropha curcas</name>
    <name type="common">Barbados nut</name>
    <dbReference type="NCBI Taxonomy" id="180498"/>
    <lineage>
        <taxon>Eukaryota</taxon>
        <taxon>Viridiplantae</taxon>
        <taxon>Streptophyta</taxon>
        <taxon>Embryophyta</taxon>
        <taxon>Tracheophyta</taxon>
        <taxon>Spermatophyta</taxon>
        <taxon>Magnoliopsida</taxon>
        <taxon>eudicotyledons</taxon>
        <taxon>Gunneridae</taxon>
        <taxon>Pentapetalae</taxon>
        <taxon>rosids</taxon>
        <taxon>fabids</taxon>
        <taxon>Malpighiales</taxon>
        <taxon>Euphorbiaceae</taxon>
        <taxon>Crotonoideae</taxon>
        <taxon>Jatropheae</taxon>
        <taxon>Jatropha</taxon>
    </lineage>
</organism>
<keyword evidence="9" id="KW-1185">Reference proteome</keyword>
<keyword evidence="5 6" id="KW-0652">Protein synthesis inhibitor</keyword>
<dbReference type="InterPro" id="IPR036041">
    <property type="entry name" value="Ribosome-inact_prot_sf"/>
</dbReference>
<sequence length="369" mass="40993">MIPFASGVYYVNGDHRWVPLVEHLQLGCLVVGICGRWPENTVNKGGGGCRVTGEEEGEERKKKKPSRFLDHSGEINMKGGKMNLSIMVAAWFCWSSIIFGWASAREIVCPFSSNQNYKAGSPPTLTITYDATTDKKNYAQFIKDLREAFGFSYSSHEIPVLRATVAPNQKFIVAKDINVANLEVSLGLNVVNAYLVGYKVGGTSYFFNDPESLADAKTYLFTDTKQQTLSFTGSYADFLSRANVHREDVDLGVQALDNYIYTLEKSSKPADIAKPLVGFIEVVPEAARFKYIEKKVLSQISKTFRPGGDIISLENNWGDLSYQIQKCVNGVFLKPVQLQRENYTNILVNNVTQVAGVMGVLLNAVNYKV</sequence>
<dbReference type="Pfam" id="PF00161">
    <property type="entry name" value="RIP"/>
    <property type="match status" value="1"/>
</dbReference>
<dbReference type="InterPro" id="IPR001574">
    <property type="entry name" value="Ribosome_inactivat_prot"/>
</dbReference>
<evidence type="ECO:0000256" key="7">
    <source>
        <dbReference type="SAM" id="MobiDB-lite"/>
    </source>
</evidence>
<dbReference type="PROSITE" id="PS00275">
    <property type="entry name" value="SHIGA_RICIN"/>
    <property type="match status" value="1"/>
</dbReference>
<keyword evidence="4 6" id="KW-0611">Plant defense</keyword>
<dbReference type="OrthoDB" id="1704365at2759"/>
<comment type="catalytic activity">
    <reaction evidence="1 6">
        <text>Endohydrolysis of the N-glycosidic bond at one specific adenosine on the 28S rRNA.</text>
        <dbReference type="EC" id="3.2.2.22"/>
    </reaction>
</comment>
<dbReference type="GO" id="GO:0006952">
    <property type="term" value="P:defense response"/>
    <property type="evidence" value="ECO:0007669"/>
    <property type="project" value="UniProtKB-KW"/>
</dbReference>
<proteinExistence type="inferred from homology"/>
<dbReference type="GO" id="GO:0017148">
    <property type="term" value="P:negative regulation of translation"/>
    <property type="evidence" value="ECO:0007669"/>
    <property type="project" value="UniProtKB-KW"/>
</dbReference>
<protein>
    <recommendedName>
        <fullName evidence="6">rRNA N-glycosylase</fullName>
        <ecNumber evidence="6">3.2.2.22</ecNumber>
    </recommendedName>
</protein>
<dbReference type="EMBL" id="KK914221">
    <property type="protein sequence ID" value="KDP46056.1"/>
    <property type="molecule type" value="Genomic_DNA"/>
</dbReference>
<dbReference type="PANTHER" id="PTHR33453">
    <property type="match status" value="1"/>
</dbReference>
<comment type="similarity">
    <text evidence="6">Belongs to the ribosome-inactivating protein family.</text>
</comment>
<dbReference type="Gene3D" id="4.10.470.10">
    <property type="entry name" value="Ricin (A Subunit), domain 2"/>
    <property type="match status" value="1"/>
</dbReference>
<dbReference type="PRINTS" id="PR00396">
    <property type="entry name" value="SHIGARICIN"/>
</dbReference>
<evidence type="ECO:0000313" key="8">
    <source>
        <dbReference type="EMBL" id="KDP46056.1"/>
    </source>
</evidence>
<evidence type="ECO:0000256" key="1">
    <source>
        <dbReference type="ARBA" id="ARBA00000237"/>
    </source>
</evidence>
<evidence type="ECO:0000256" key="4">
    <source>
        <dbReference type="ARBA" id="ARBA00022821"/>
    </source>
</evidence>
<feature type="region of interest" description="Disordered" evidence="7">
    <location>
        <begin position="45"/>
        <end position="67"/>
    </location>
</feature>
<reference evidence="8 9" key="1">
    <citation type="journal article" date="2014" name="PLoS ONE">
        <title>Global Analysis of Gene Expression Profiles in Physic Nut (Jatropha curcas L.) Seedlings Exposed to Salt Stress.</title>
        <authorList>
            <person name="Zhang L."/>
            <person name="Zhang C."/>
            <person name="Wu P."/>
            <person name="Chen Y."/>
            <person name="Li M."/>
            <person name="Jiang H."/>
            <person name="Wu G."/>
        </authorList>
    </citation>
    <scope>NUCLEOTIDE SEQUENCE [LARGE SCALE GENOMIC DNA]</scope>
    <source>
        <strain evidence="9">cv. GZQX0401</strain>
        <tissue evidence="8">Young leaves</tissue>
    </source>
</reference>
<evidence type="ECO:0000313" key="9">
    <source>
        <dbReference type="Proteomes" id="UP000027138"/>
    </source>
</evidence>
<name>A0A067LC40_JATCU</name>
<dbReference type="PANTHER" id="PTHR33453:SF41">
    <property type="entry name" value="RRNA N-GLYCOSYLASE"/>
    <property type="match status" value="1"/>
</dbReference>
<dbReference type="EC" id="3.2.2.22" evidence="6"/>
<keyword evidence="3 6" id="KW-0378">Hydrolase</keyword>
<dbReference type="Proteomes" id="UP000027138">
    <property type="component" value="Unassembled WGS sequence"/>
</dbReference>
<evidence type="ECO:0000256" key="2">
    <source>
        <dbReference type="ARBA" id="ARBA00022656"/>
    </source>
</evidence>
<dbReference type="GO" id="GO:0030598">
    <property type="term" value="F:rRNA N-glycosylase activity"/>
    <property type="evidence" value="ECO:0007669"/>
    <property type="project" value="UniProtKB-EC"/>
</dbReference>
<dbReference type="InterPro" id="IPR016138">
    <property type="entry name" value="Ribosome_inactivat_prot_sub1"/>
</dbReference>
<dbReference type="InterPro" id="IPR016139">
    <property type="entry name" value="Ribosome_inactivat_prot_sub2"/>
</dbReference>
<dbReference type="SUPFAM" id="SSF56371">
    <property type="entry name" value="Ribosome inactivating proteins (RIP)"/>
    <property type="match status" value="1"/>
</dbReference>